<dbReference type="HOGENOM" id="CLU_1779252_0_0_1"/>
<dbReference type="OrthoDB" id="18797at2759"/>
<dbReference type="eggNOG" id="KOG0962">
    <property type="taxonomic scope" value="Eukaryota"/>
</dbReference>
<dbReference type="VEuPathDB" id="VectorBase:CQUJHB005139"/>
<name>B0VZA3_CULQU</name>
<proteinExistence type="predicted"/>
<sequence length="146" mass="16675">MKIKLAEKKIKRDQISALDAVTAKVPKLGLKHKLNGKEAEFRRVRNKHSDNFKRLFPIKTIESNIELAVQGLYDGLQGQIEQLNEPTHTAQATVMAMETTRRSCSYVFRIEDDGCCLLCQKEMTGSKAKAINTELYEADQTLYDRR</sequence>
<protein>
    <submittedName>
        <fullName evidence="1 2">DNA repair protein rad50</fullName>
    </submittedName>
</protein>
<reference evidence="1" key="1">
    <citation type="submission" date="2007-03" db="EMBL/GenBank/DDBJ databases">
        <title>Annotation of Culex pipiens quinquefasciatus.</title>
        <authorList>
            <consortium name="The Broad Institute Genome Sequencing Platform"/>
            <person name="Atkinson P.W."/>
            <person name="Hemingway J."/>
            <person name="Christensen B.M."/>
            <person name="Higgs S."/>
            <person name="Kodira C."/>
            <person name="Hannick L."/>
            <person name="Megy K."/>
            <person name="O'Leary S."/>
            <person name="Pearson M."/>
            <person name="Haas B.J."/>
            <person name="Mauceli E."/>
            <person name="Wortman J.R."/>
            <person name="Lee N.H."/>
            <person name="Guigo R."/>
            <person name="Stanke M."/>
            <person name="Alvarado L."/>
            <person name="Amedeo P."/>
            <person name="Antoine C.H."/>
            <person name="Arensburger P."/>
            <person name="Bidwell S.L."/>
            <person name="Crawford M."/>
            <person name="Camaro F."/>
            <person name="Devon K."/>
            <person name="Engels R."/>
            <person name="Hammond M."/>
            <person name="Howarth C."/>
            <person name="Koehrsen M."/>
            <person name="Lawson D."/>
            <person name="Montgomery P."/>
            <person name="Nene V."/>
            <person name="Nusbaum C."/>
            <person name="Puiu D."/>
            <person name="Romero-Severson J."/>
            <person name="Severson D.W."/>
            <person name="Shumway M."/>
            <person name="Sisk P."/>
            <person name="Stolte C."/>
            <person name="Zeng Q."/>
            <person name="Eisenstadt E."/>
            <person name="Fraser-Liggett C."/>
            <person name="Strausberg R."/>
            <person name="Galagan J."/>
            <person name="Birren B."/>
            <person name="Collins F.H."/>
        </authorList>
    </citation>
    <scope>NUCLEOTIDE SEQUENCE [LARGE SCALE GENOMIC DNA]</scope>
    <source>
        <strain evidence="1">JHB</strain>
    </source>
</reference>
<dbReference type="KEGG" id="cqu:CpipJ_CPIJ000082"/>
<dbReference type="Proteomes" id="UP000002320">
    <property type="component" value="Unassembled WGS sequence"/>
</dbReference>
<reference evidence="2" key="2">
    <citation type="submission" date="2020-05" db="UniProtKB">
        <authorList>
            <consortium name="EnsemblMetazoa"/>
        </authorList>
    </citation>
    <scope>IDENTIFICATION</scope>
    <source>
        <strain evidence="2">JHB</strain>
    </source>
</reference>
<dbReference type="EnsemblMetazoa" id="CPIJ000082-RA">
    <property type="protein sequence ID" value="CPIJ000082-PA"/>
    <property type="gene ID" value="CPIJ000082"/>
</dbReference>
<dbReference type="EMBL" id="DS231813">
    <property type="protein sequence ID" value="EDS25705.1"/>
    <property type="molecule type" value="Genomic_DNA"/>
</dbReference>
<evidence type="ECO:0000313" key="1">
    <source>
        <dbReference type="EMBL" id="EDS25705.1"/>
    </source>
</evidence>
<dbReference type="VEuPathDB" id="VectorBase:CPIJ000082"/>
<evidence type="ECO:0000313" key="2">
    <source>
        <dbReference type="EnsemblMetazoa" id="CPIJ000082-PA"/>
    </source>
</evidence>
<gene>
    <name evidence="2" type="primary">6030873</name>
    <name evidence="1" type="ORF">CpipJ_CPIJ000082</name>
</gene>
<organism>
    <name type="scientific">Culex quinquefasciatus</name>
    <name type="common">Southern house mosquito</name>
    <name type="synonym">Culex pungens</name>
    <dbReference type="NCBI Taxonomy" id="7176"/>
    <lineage>
        <taxon>Eukaryota</taxon>
        <taxon>Metazoa</taxon>
        <taxon>Ecdysozoa</taxon>
        <taxon>Arthropoda</taxon>
        <taxon>Hexapoda</taxon>
        <taxon>Insecta</taxon>
        <taxon>Pterygota</taxon>
        <taxon>Neoptera</taxon>
        <taxon>Endopterygota</taxon>
        <taxon>Diptera</taxon>
        <taxon>Nematocera</taxon>
        <taxon>Culicoidea</taxon>
        <taxon>Culicidae</taxon>
        <taxon>Culicinae</taxon>
        <taxon>Culicini</taxon>
        <taxon>Culex</taxon>
        <taxon>Culex</taxon>
    </lineage>
</organism>
<dbReference type="STRING" id="7176.B0VZA3"/>
<evidence type="ECO:0000313" key="3">
    <source>
        <dbReference type="Proteomes" id="UP000002320"/>
    </source>
</evidence>
<keyword evidence="3" id="KW-1185">Reference proteome</keyword>
<dbReference type="InParanoid" id="B0VZA3"/>
<dbReference type="AlphaFoldDB" id="B0VZA3"/>
<accession>B0VZA3</accession>